<dbReference type="AlphaFoldDB" id="A0A7J7X566"/>
<name>A0A7J7X566_RHIFE</name>
<evidence type="ECO:0000313" key="1">
    <source>
        <dbReference type="EMBL" id="KAF6344837.1"/>
    </source>
</evidence>
<dbReference type="EMBL" id="JACAGC010000009">
    <property type="protein sequence ID" value="KAF6344837.1"/>
    <property type="molecule type" value="Genomic_DNA"/>
</dbReference>
<protein>
    <submittedName>
        <fullName evidence="1">Uncharacterized protein</fullName>
    </submittedName>
</protein>
<accession>A0A7J7X566</accession>
<organism evidence="1 2">
    <name type="scientific">Rhinolophus ferrumequinum</name>
    <name type="common">Greater horseshoe bat</name>
    <dbReference type="NCBI Taxonomy" id="59479"/>
    <lineage>
        <taxon>Eukaryota</taxon>
        <taxon>Metazoa</taxon>
        <taxon>Chordata</taxon>
        <taxon>Craniata</taxon>
        <taxon>Vertebrata</taxon>
        <taxon>Euteleostomi</taxon>
        <taxon>Mammalia</taxon>
        <taxon>Eutheria</taxon>
        <taxon>Laurasiatheria</taxon>
        <taxon>Chiroptera</taxon>
        <taxon>Yinpterochiroptera</taxon>
        <taxon>Rhinolophoidea</taxon>
        <taxon>Rhinolophidae</taxon>
        <taxon>Rhinolophinae</taxon>
        <taxon>Rhinolophus</taxon>
    </lineage>
</organism>
<dbReference type="Proteomes" id="UP000585614">
    <property type="component" value="Unassembled WGS sequence"/>
</dbReference>
<gene>
    <name evidence="1" type="ORF">mRhiFer1_010215</name>
</gene>
<reference evidence="1 2" key="1">
    <citation type="journal article" date="2020" name="Nature">
        <title>Six reference-quality genomes reveal evolution of bat adaptations.</title>
        <authorList>
            <person name="Jebb D."/>
            <person name="Huang Z."/>
            <person name="Pippel M."/>
            <person name="Hughes G.M."/>
            <person name="Lavrichenko K."/>
            <person name="Devanna P."/>
            <person name="Winkler S."/>
            <person name="Jermiin L.S."/>
            <person name="Skirmuntt E.C."/>
            <person name="Katzourakis A."/>
            <person name="Burkitt-Gray L."/>
            <person name="Ray D.A."/>
            <person name="Sullivan K.A.M."/>
            <person name="Roscito J.G."/>
            <person name="Kirilenko B.M."/>
            <person name="Davalos L.M."/>
            <person name="Corthals A.P."/>
            <person name="Power M.L."/>
            <person name="Jones G."/>
            <person name="Ransome R.D."/>
            <person name="Dechmann D.K.N."/>
            <person name="Locatelli A.G."/>
            <person name="Puechmaille S.J."/>
            <person name="Fedrigo O."/>
            <person name="Jarvis E.D."/>
            <person name="Hiller M."/>
            <person name="Vernes S.C."/>
            <person name="Myers E.W."/>
            <person name="Teeling E.C."/>
        </authorList>
    </citation>
    <scope>NUCLEOTIDE SEQUENCE [LARGE SCALE GENOMIC DNA]</scope>
    <source>
        <strain evidence="1">MRhiFer1</strain>
        <tissue evidence="1">Lung</tissue>
    </source>
</reference>
<comment type="caution">
    <text evidence="1">The sequence shown here is derived from an EMBL/GenBank/DDBJ whole genome shotgun (WGS) entry which is preliminary data.</text>
</comment>
<proteinExistence type="predicted"/>
<sequence length="125" mass="13276">MRRRLTCSATSLSVHGLQQEGSSWKPCCCSCTRPAGRMQRLPRSPRCVPSTQSRVHCLTALCSAPCMHGAPQGQAGWGRQLPGTMVETWLMPGSEQSVYSTPFLPGLESSGMCGLLGEGALLAPA</sequence>
<evidence type="ECO:0000313" key="2">
    <source>
        <dbReference type="Proteomes" id="UP000585614"/>
    </source>
</evidence>